<protein>
    <recommendedName>
        <fullName evidence="1">Reverse transcriptase domain-containing protein</fullName>
    </recommendedName>
</protein>
<organism evidence="2 3">
    <name type="scientific">Apiospora arundinis</name>
    <dbReference type="NCBI Taxonomy" id="335852"/>
    <lineage>
        <taxon>Eukaryota</taxon>
        <taxon>Fungi</taxon>
        <taxon>Dikarya</taxon>
        <taxon>Ascomycota</taxon>
        <taxon>Pezizomycotina</taxon>
        <taxon>Sordariomycetes</taxon>
        <taxon>Xylariomycetidae</taxon>
        <taxon>Amphisphaeriales</taxon>
        <taxon>Apiosporaceae</taxon>
        <taxon>Apiospora</taxon>
    </lineage>
</organism>
<dbReference type="EMBL" id="JAPCWZ010000005">
    <property type="protein sequence ID" value="KAK8862708.1"/>
    <property type="molecule type" value="Genomic_DNA"/>
</dbReference>
<dbReference type="PANTHER" id="PTHR31635">
    <property type="entry name" value="REVERSE TRANSCRIPTASE DOMAIN-CONTAINING PROTEIN-RELATED"/>
    <property type="match status" value="1"/>
</dbReference>
<dbReference type="Pfam" id="PF00078">
    <property type="entry name" value="RVT_1"/>
    <property type="match status" value="1"/>
</dbReference>
<accession>A0ABR2IHF0</accession>
<comment type="caution">
    <text evidence="2">The sequence shown here is derived from an EMBL/GenBank/DDBJ whole genome shotgun (WGS) entry which is preliminary data.</text>
</comment>
<dbReference type="CDD" id="cd01650">
    <property type="entry name" value="RT_nLTR_like"/>
    <property type="match status" value="1"/>
</dbReference>
<feature type="domain" description="Reverse transcriptase" evidence="1">
    <location>
        <begin position="4"/>
        <end position="172"/>
    </location>
</feature>
<reference evidence="2 3" key="1">
    <citation type="journal article" date="2024" name="IMA Fungus">
        <title>Apiospora arundinis, a panoply of carbohydrate-active enzymes and secondary metabolites.</title>
        <authorList>
            <person name="Sorensen T."/>
            <person name="Petersen C."/>
            <person name="Muurmann A.T."/>
            <person name="Christiansen J.V."/>
            <person name="Brundto M.L."/>
            <person name="Overgaard C.K."/>
            <person name="Boysen A.T."/>
            <person name="Wollenberg R.D."/>
            <person name="Larsen T.O."/>
            <person name="Sorensen J.L."/>
            <person name="Nielsen K.L."/>
            <person name="Sondergaard T.E."/>
        </authorList>
    </citation>
    <scope>NUCLEOTIDE SEQUENCE [LARGE SCALE GENOMIC DNA]</scope>
    <source>
        <strain evidence="2 3">AAU 773</strain>
    </source>
</reference>
<name>A0ABR2IHF0_9PEZI</name>
<sequence length="178" mass="20114">MLSKKGDLGPTGNYRPLSLTNVGYKIFTEILMQRLVDNIGGVTGLQQSAFLPGRLIDDNIRAVQQAIWNYEGDPNDGLAFVFLDQEKAYDQIKVLYENALTRPFVNGHFEDPIKVLSCVRQGNPISCPLFIITIEALARRIRTSEQLQGINLMNYEVLKELMYADDTTIECEVNGKIW</sequence>
<gene>
    <name evidence="2" type="ORF">PGQ11_008943</name>
</gene>
<dbReference type="PANTHER" id="PTHR31635:SF196">
    <property type="entry name" value="REVERSE TRANSCRIPTASE DOMAIN-CONTAINING PROTEIN-RELATED"/>
    <property type="match status" value="1"/>
</dbReference>
<evidence type="ECO:0000259" key="1">
    <source>
        <dbReference type="Pfam" id="PF00078"/>
    </source>
</evidence>
<evidence type="ECO:0000313" key="2">
    <source>
        <dbReference type="EMBL" id="KAK8862708.1"/>
    </source>
</evidence>
<dbReference type="InterPro" id="IPR000477">
    <property type="entry name" value="RT_dom"/>
</dbReference>
<proteinExistence type="predicted"/>
<keyword evidence="3" id="KW-1185">Reference proteome</keyword>
<dbReference type="Proteomes" id="UP001390339">
    <property type="component" value="Unassembled WGS sequence"/>
</dbReference>
<evidence type="ECO:0000313" key="3">
    <source>
        <dbReference type="Proteomes" id="UP001390339"/>
    </source>
</evidence>